<evidence type="ECO:0000256" key="2">
    <source>
        <dbReference type="ARBA" id="ARBA00022664"/>
    </source>
</evidence>
<evidence type="ECO:0000256" key="7">
    <source>
        <dbReference type="SAM" id="MobiDB-lite"/>
    </source>
</evidence>
<evidence type="ECO:0000313" key="9">
    <source>
        <dbReference type="EMBL" id="RXW23864.1"/>
    </source>
</evidence>
<dbReference type="InterPro" id="IPR012677">
    <property type="entry name" value="Nucleotide-bd_a/b_plait_sf"/>
</dbReference>
<evidence type="ECO:0000256" key="5">
    <source>
        <dbReference type="ARBA" id="ARBA00023242"/>
    </source>
</evidence>
<reference evidence="9 10" key="1">
    <citation type="submission" date="2019-01" db="EMBL/GenBank/DDBJ databases">
        <title>Draft genome sequence of Psathyrella aberdarensis IHI B618.</title>
        <authorList>
            <person name="Buettner E."/>
            <person name="Kellner H."/>
        </authorList>
    </citation>
    <scope>NUCLEOTIDE SEQUENCE [LARGE SCALE GENOMIC DNA]</scope>
    <source>
        <strain evidence="9 10">IHI B618</strain>
    </source>
</reference>
<gene>
    <name evidence="9" type="ORF">EST38_g2013</name>
</gene>
<dbReference type="GO" id="GO:0003729">
    <property type="term" value="F:mRNA binding"/>
    <property type="evidence" value="ECO:0007669"/>
    <property type="project" value="TreeGrafter"/>
</dbReference>
<dbReference type="PANTHER" id="PTHR23003:SF62">
    <property type="entry name" value="SERINE_ARGININE (SR)-TYPE SHUTTLING MRNA BINDING PROTEIN NPL3"/>
    <property type="match status" value="1"/>
</dbReference>
<comment type="caution">
    <text evidence="9">The sequence shown here is derived from an EMBL/GenBank/DDBJ whole genome shotgun (WGS) entry which is preliminary data.</text>
</comment>
<evidence type="ECO:0000256" key="6">
    <source>
        <dbReference type="PROSITE-ProRule" id="PRU00176"/>
    </source>
</evidence>
<keyword evidence="10" id="KW-1185">Reference proteome</keyword>
<keyword evidence="3" id="KW-0677">Repeat</keyword>
<sequence length="313" mass="34141">MAAVNTPPDDVALQNNWAPQEDQTLGSVGNGQPANGAPLPVDDMNHGLQDPENNNQDYPPRGSSVDASVNGGNKPEGYRGEKQIKPNKVYIGGLPENTRQEDLQNCFGKLGKIVNIELKVGYGFVEFDSREAAEESVAKYNEGYFMGQKIRVELSHGGGRTAKYAEMTTSHLVIHLPVKCVMTTNLLPSVNIAGLLRRATETIHLHLPGDVNTMTTGVGLLFRNVIGMVLRLHLRQLTMAGAMALPLRTRTVVTRDLRHHPLLPTRDMTGDLLSAMARLRLTSSLLPVAALVHLLQGIMIALLLPGKHYLIEV</sequence>
<feature type="compositionally biased region" description="Polar residues" evidence="7">
    <location>
        <begin position="13"/>
        <end position="33"/>
    </location>
</feature>
<evidence type="ECO:0000256" key="3">
    <source>
        <dbReference type="ARBA" id="ARBA00022737"/>
    </source>
</evidence>
<dbReference type="GO" id="GO:0006397">
    <property type="term" value="P:mRNA processing"/>
    <property type="evidence" value="ECO:0007669"/>
    <property type="project" value="UniProtKB-KW"/>
</dbReference>
<dbReference type="InterPro" id="IPR050374">
    <property type="entry name" value="RRT5_SRSF_SR"/>
</dbReference>
<evidence type="ECO:0000256" key="1">
    <source>
        <dbReference type="ARBA" id="ARBA00004123"/>
    </source>
</evidence>
<dbReference type="GO" id="GO:0005737">
    <property type="term" value="C:cytoplasm"/>
    <property type="evidence" value="ECO:0007669"/>
    <property type="project" value="TreeGrafter"/>
</dbReference>
<comment type="subcellular location">
    <subcellularLocation>
        <location evidence="1">Nucleus</location>
    </subcellularLocation>
</comment>
<dbReference type="PANTHER" id="PTHR23003">
    <property type="entry name" value="RNA RECOGNITION MOTIF RRM DOMAIN CONTAINING PROTEIN"/>
    <property type="match status" value="1"/>
</dbReference>
<dbReference type="STRING" id="2316362.A0A4Q2DX67"/>
<dbReference type="Pfam" id="PF00076">
    <property type="entry name" value="RRM_1"/>
    <property type="match status" value="1"/>
</dbReference>
<dbReference type="SMART" id="SM00360">
    <property type="entry name" value="RRM"/>
    <property type="match status" value="1"/>
</dbReference>
<proteinExistence type="predicted"/>
<dbReference type="Proteomes" id="UP000290288">
    <property type="component" value="Unassembled WGS sequence"/>
</dbReference>
<dbReference type="GO" id="GO:0005634">
    <property type="term" value="C:nucleus"/>
    <property type="evidence" value="ECO:0007669"/>
    <property type="project" value="UniProtKB-SubCell"/>
</dbReference>
<feature type="region of interest" description="Disordered" evidence="7">
    <location>
        <begin position="1"/>
        <end position="80"/>
    </location>
</feature>
<dbReference type="EMBL" id="SDEE01000031">
    <property type="protein sequence ID" value="RXW23864.1"/>
    <property type="molecule type" value="Genomic_DNA"/>
</dbReference>
<dbReference type="InterPro" id="IPR035979">
    <property type="entry name" value="RBD_domain_sf"/>
</dbReference>
<protein>
    <recommendedName>
        <fullName evidence="8">RRM domain-containing protein</fullName>
    </recommendedName>
</protein>
<name>A0A4Q2DX67_9AGAR</name>
<dbReference type="Gene3D" id="3.30.70.330">
    <property type="match status" value="1"/>
</dbReference>
<evidence type="ECO:0000256" key="4">
    <source>
        <dbReference type="ARBA" id="ARBA00022884"/>
    </source>
</evidence>
<organism evidence="9 10">
    <name type="scientific">Candolleomyces aberdarensis</name>
    <dbReference type="NCBI Taxonomy" id="2316362"/>
    <lineage>
        <taxon>Eukaryota</taxon>
        <taxon>Fungi</taxon>
        <taxon>Dikarya</taxon>
        <taxon>Basidiomycota</taxon>
        <taxon>Agaricomycotina</taxon>
        <taxon>Agaricomycetes</taxon>
        <taxon>Agaricomycetidae</taxon>
        <taxon>Agaricales</taxon>
        <taxon>Agaricineae</taxon>
        <taxon>Psathyrellaceae</taxon>
        <taxon>Candolleomyces</taxon>
    </lineage>
</organism>
<dbReference type="OrthoDB" id="1099063at2759"/>
<feature type="domain" description="RRM" evidence="8">
    <location>
        <begin position="87"/>
        <end position="157"/>
    </location>
</feature>
<dbReference type="AlphaFoldDB" id="A0A4Q2DX67"/>
<accession>A0A4Q2DX67</accession>
<keyword evidence="2" id="KW-0507">mRNA processing</keyword>
<keyword evidence="4 6" id="KW-0694">RNA-binding</keyword>
<evidence type="ECO:0000259" key="8">
    <source>
        <dbReference type="PROSITE" id="PS50102"/>
    </source>
</evidence>
<dbReference type="InterPro" id="IPR000504">
    <property type="entry name" value="RRM_dom"/>
</dbReference>
<keyword evidence="5" id="KW-0539">Nucleus</keyword>
<dbReference type="CDD" id="cd00590">
    <property type="entry name" value="RRM_SF"/>
    <property type="match status" value="1"/>
</dbReference>
<dbReference type="PROSITE" id="PS50102">
    <property type="entry name" value="RRM"/>
    <property type="match status" value="1"/>
</dbReference>
<dbReference type="SUPFAM" id="SSF54928">
    <property type="entry name" value="RNA-binding domain, RBD"/>
    <property type="match status" value="1"/>
</dbReference>
<evidence type="ECO:0000313" key="10">
    <source>
        <dbReference type="Proteomes" id="UP000290288"/>
    </source>
</evidence>